<dbReference type="AlphaFoldDB" id="A0A9P8L961"/>
<reference evidence="4" key="1">
    <citation type="submission" date="2021-03" db="EMBL/GenBank/DDBJ databases">
        <title>Comparative genomics and phylogenomic investigation of the class Geoglossomycetes provide insights into ecological specialization and systematics.</title>
        <authorList>
            <person name="Melie T."/>
            <person name="Pirro S."/>
            <person name="Miller A.N."/>
            <person name="Quandt A."/>
        </authorList>
    </citation>
    <scope>NUCLEOTIDE SEQUENCE</scope>
    <source>
        <strain evidence="4">CAQ_001_2017</strain>
    </source>
</reference>
<keyword evidence="1" id="KW-0175">Coiled coil</keyword>
<organism evidence="4 5">
    <name type="scientific">Trichoglossum hirsutum</name>
    <dbReference type="NCBI Taxonomy" id="265104"/>
    <lineage>
        <taxon>Eukaryota</taxon>
        <taxon>Fungi</taxon>
        <taxon>Dikarya</taxon>
        <taxon>Ascomycota</taxon>
        <taxon>Pezizomycotina</taxon>
        <taxon>Geoglossomycetes</taxon>
        <taxon>Geoglossales</taxon>
        <taxon>Geoglossaceae</taxon>
        <taxon>Trichoglossum</taxon>
    </lineage>
</organism>
<comment type="caution">
    <text evidence="4">The sequence shown here is derived from an EMBL/GenBank/DDBJ whole genome shotgun (WGS) entry which is preliminary data.</text>
</comment>
<feature type="coiled-coil region" evidence="1">
    <location>
        <begin position="23"/>
        <end position="104"/>
    </location>
</feature>
<dbReference type="Proteomes" id="UP000750711">
    <property type="component" value="Unassembled WGS sequence"/>
</dbReference>
<feature type="compositionally biased region" description="Basic and acidic residues" evidence="2">
    <location>
        <begin position="7"/>
        <end position="20"/>
    </location>
</feature>
<evidence type="ECO:0000256" key="2">
    <source>
        <dbReference type="SAM" id="MobiDB-lite"/>
    </source>
</evidence>
<feature type="coiled-coil region" evidence="1">
    <location>
        <begin position="199"/>
        <end position="226"/>
    </location>
</feature>
<name>A0A9P8L961_9PEZI</name>
<feature type="region of interest" description="Disordered" evidence="2">
    <location>
        <begin position="1"/>
        <end position="20"/>
    </location>
</feature>
<sequence length="229" mass="28564">MSVSYSHSRDTSPRRTYEEQAEVELMRERLKKFEIEKHHEEEQKRIRDELLLKQAKEAEERRKEEQKQKEIKEKAIEEFKRKEAEKLAKEKVEKEAKEREYQDRYRKDLEKLGFSNRDVSLVVKREVDLSKTTYTKMARRHISIETLRTYNVDWKFDHDPEYVIIKRWVPEHEQEVFWEHTRHVRESRANEERHQYFMRMQEEERARRILEEQQQQQKKKKAARRTGFW</sequence>
<gene>
    <name evidence="4" type="ORF">GP486_005403</name>
</gene>
<protein>
    <recommendedName>
        <fullName evidence="3">DUF8035 domain-containing protein</fullName>
    </recommendedName>
</protein>
<evidence type="ECO:0000256" key="1">
    <source>
        <dbReference type="SAM" id="Coils"/>
    </source>
</evidence>
<dbReference type="InterPro" id="IPR058348">
    <property type="entry name" value="DUF8035"/>
</dbReference>
<evidence type="ECO:0000313" key="4">
    <source>
        <dbReference type="EMBL" id="KAH0556804.1"/>
    </source>
</evidence>
<proteinExistence type="predicted"/>
<evidence type="ECO:0000313" key="5">
    <source>
        <dbReference type="Proteomes" id="UP000750711"/>
    </source>
</evidence>
<dbReference type="EMBL" id="JAGHQM010001006">
    <property type="protein sequence ID" value="KAH0556804.1"/>
    <property type="molecule type" value="Genomic_DNA"/>
</dbReference>
<accession>A0A9P8L961</accession>
<feature type="domain" description="DUF8035" evidence="3">
    <location>
        <begin position="132"/>
        <end position="186"/>
    </location>
</feature>
<dbReference type="Pfam" id="PF26118">
    <property type="entry name" value="DUF8035"/>
    <property type="match status" value="1"/>
</dbReference>
<evidence type="ECO:0000259" key="3">
    <source>
        <dbReference type="Pfam" id="PF26118"/>
    </source>
</evidence>
<keyword evidence="5" id="KW-1185">Reference proteome</keyword>